<organism evidence="1 2">
    <name type="scientific">Cupriavidus necator</name>
    <name type="common">Alcaligenes eutrophus</name>
    <name type="synonym">Ralstonia eutropha</name>
    <dbReference type="NCBI Taxonomy" id="106590"/>
    <lineage>
        <taxon>Bacteria</taxon>
        <taxon>Pseudomonadati</taxon>
        <taxon>Pseudomonadota</taxon>
        <taxon>Betaproteobacteria</taxon>
        <taxon>Burkholderiales</taxon>
        <taxon>Burkholderiaceae</taxon>
        <taxon>Cupriavidus</taxon>
    </lineage>
</organism>
<dbReference type="InterPro" id="IPR029069">
    <property type="entry name" value="HotDog_dom_sf"/>
</dbReference>
<dbReference type="KEGG" id="cuh:BJN34_09000"/>
<protein>
    <submittedName>
        <fullName evidence="1">Acyl dehydratase</fullName>
    </submittedName>
</protein>
<reference evidence="2" key="1">
    <citation type="submission" date="2017-02" db="EMBL/GenBank/DDBJ databases">
        <title>Complete genome sequence of Cupriavidus necator strain NH9, a 3-chlorobenzoate degrader.</title>
        <authorList>
            <person name="Moriuchi R."/>
            <person name="Dohra H."/>
            <person name="Ogawa N."/>
        </authorList>
    </citation>
    <scope>NUCLEOTIDE SEQUENCE [LARGE SCALE GENOMIC DNA]</scope>
    <source>
        <strain evidence="2">NH9</strain>
    </source>
</reference>
<dbReference type="SUPFAM" id="SSF54637">
    <property type="entry name" value="Thioesterase/thiol ester dehydrase-isomerase"/>
    <property type="match status" value="1"/>
</dbReference>
<evidence type="ECO:0000313" key="1">
    <source>
        <dbReference type="EMBL" id="AQV94027.1"/>
    </source>
</evidence>
<dbReference type="AlphaFoldDB" id="A0A1U9UNL7"/>
<dbReference type="GO" id="GO:0016829">
    <property type="term" value="F:lyase activity"/>
    <property type="evidence" value="ECO:0007669"/>
    <property type="project" value="InterPro"/>
</dbReference>
<dbReference type="InterPro" id="IPR052342">
    <property type="entry name" value="MCH/BMMD"/>
</dbReference>
<evidence type="ECO:0000313" key="2">
    <source>
        <dbReference type="Proteomes" id="UP000189627"/>
    </source>
</evidence>
<dbReference type="PANTHER" id="PTHR43664">
    <property type="entry name" value="MONOAMINE OXIDASE-RELATED"/>
    <property type="match status" value="1"/>
</dbReference>
<name>A0A1U9UNL7_CUPNE</name>
<dbReference type="InterPro" id="IPR048274">
    <property type="entry name" value="MC_hydratase"/>
</dbReference>
<proteinExistence type="predicted"/>
<accession>A0A1U9UNL7</accession>
<dbReference type="Gene3D" id="3.10.129.10">
    <property type="entry name" value="Hotdog Thioesterase"/>
    <property type="match status" value="1"/>
</dbReference>
<dbReference type="EMBL" id="CP017757">
    <property type="protein sequence ID" value="AQV94027.1"/>
    <property type="molecule type" value="Genomic_DNA"/>
</dbReference>
<sequence length="159" mass="18079">MNLSSLTGHDSYFEDFSVGQTMRHARGKTITELENVLITNLVMNTADAHFNEHRMEETPFQRRLSYGGVNLSMVFGIATQDTAENALAELGVDKIRFVAPVHHGDTLYAVTEVLEVHDAKREDAGIVRFRHTGFNQRDQVVVQGERLVMVKRRSHWGQR</sequence>
<dbReference type="PANTHER" id="PTHR43664:SF1">
    <property type="entry name" value="BETA-METHYLMALYL-COA DEHYDRATASE"/>
    <property type="match status" value="1"/>
</dbReference>
<gene>
    <name evidence="1" type="ORF">BJN34_09000</name>
</gene>
<dbReference type="CDD" id="cd03451">
    <property type="entry name" value="FkbR2"/>
    <property type="match status" value="1"/>
</dbReference>
<dbReference type="Proteomes" id="UP000189627">
    <property type="component" value="Chromosome 1"/>
</dbReference>
<dbReference type="RefSeq" id="WP_206363374.1">
    <property type="nucleotide sequence ID" value="NZ_CP017757.2"/>
</dbReference>
<dbReference type="Pfam" id="PF19315">
    <property type="entry name" value="MC_hydratase"/>
    <property type="match status" value="1"/>
</dbReference>